<feature type="region of interest" description="Disordered" evidence="1">
    <location>
        <begin position="386"/>
        <end position="430"/>
    </location>
</feature>
<feature type="compositionally biased region" description="Polar residues" evidence="1">
    <location>
        <begin position="213"/>
        <end position="242"/>
    </location>
</feature>
<keyword evidence="2" id="KW-1133">Transmembrane helix</keyword>
<feature type="compositionally biased region" description="Polar residues" evidence="1">
    <location>
        <begin position="420"/>
        <end position="430"/>
    </location>
</feature>
<reference evidence="3" key="1">
    <citation type="journal article" date="2021" name="Nat. Commun.">
        <title>Genetic determinants of endophytism in the Arabidopsis root mycobiome.</title>
        <authorList>
            <person name="Mesny F."/>
            <person name="Miyauchi S."/>
            <person name="Thiergart T."/>
            <person name="Pickel B."/>
            <person name="Atanasova L."/>
            <person name="Karlsson M."/>
            <person name="Huettel B."/>
            <person name="Barry K.W."/>
            <person name="Haridas S."/>
            <person name="Chen C."/>
            <person name="Bauer D."/>
            <person name="Andreopoulos W."/>
            <person name="Pangilinan J."/>
            <person name="LaButti K."/>
            <person name="Riley R."/>
            <person name="Lipzen A."/>
            <person name="Clum A."/>
            <person name="Drula E."/>
            <person name="Henrissat B."/>
            <person name="Kohler A."/>
            <person name="Grigoriev I.V."/>
            <person name="Martin F.M."/>
            <person name="Hacquard S."/>
        </authorList>
    </citation>
    <scope>NUCLEOTIDE SEQUENCE</scope>
    <source>
        <strain evidence="3">MPI-CAGE-CH-0230</strain>
    </source>
</reference>
<feature type="region of interest" description="Disordered" evidence="1">
    <location>
        <begin position="825"/>
        <end position="845"/>
    </location>
</feature>
<protein>
    <submittedName>
        <fullName evidence="3">Vacuolar segregation subunit 7-domain-containing protein</fullName>
    </submittedName>
</protein>
<feature type="compositionally biased region" description="Low complexity" evidence="1">
    <location>
        <begin position="533"/>
        <end position="551"/>
    </location>
</feature>
<feature type="compositionally biased region" description="Polar residues" evidence="1">
    <location>
        <begin position="34"/>
        <end position="50"/>
    </location>
</feature>
<feature type="compositionally biased region" description="Low complexity" evidence="1">
    <location>
        <begin position="10"/>
        <end position="33"/>
    </location>
</feature>
<organism evidence="3 4">
    <name type="scientific">Microdochium trichocladiopsis</name>
    <dbReference type="NCBI Taxonomy" id="1682393"/>
    <lineage>
        <taxon>Eukaryota</taxon>
        <taxon>Fungi</taxon>
        <taxon>Dikarya</taxon>
        <taxon>Ascomycota</taxon>
        <taxon>Pezizomycotina</taxon>
        <taxon>Sordariomycetes</taxon>
        <taxon>Xylariomycetidae</taxon>
        <taxon>Xylariales</taxon>
        <taxon>Microdochiaceae</taxon>
        <taxon>Microdochium</taxon>
    </lineage>
</organism>
<dbReference type="GO" id="GO:0010513">
    <property type="term" value="P:positive regulation of phosphatidylinositol biosynthetic process"/>
    <property type="evidence" value="ECO:0007669"/>
    <property type="project" value="TreeGrafter"/>
</dbReference>
<evidence type="ECO:0000256" key="2">
    <source>
        <dbReference type="SAM" id="Phobius"/>
    </source>
</evidence>
<dbReference type="AlphaFoldDB" id="A0A9P8XYL4"/>
<feature type="compositionally biased region" description="Basic and acidic residues" evidence="1">
    <location>
        <begin position="705"/>
        <end position="720"/>
    </location>
</feature>
<dbReference type="Pfam" id="PF12751">
    <property type="entry name" value="Vac7"/>
    <property type="match status" value="1"/>
</dbReference>
<dbReference type="InterPro" id="IPR024260">
    <property type="entry name" value="Vac7"/>
</dbReference>
<feature type="region of interest" description="Disordered" evidence="1">
    <location>
        <begin position="1"/>
        <end position="374"/>
    </location>
</feature>
<feature type="compositionally biased region" description="Basic residues" evidence="1">
    <location>
        <begin position="490"/>
        <end position="499"/>
    </location>
</feature>
<gene>
    <name evidence="3" type="ORF">B0I36DRAFT_375973</name>
</gene>
<dbReference type="PANTHER" id="PTHR28258">
    <property type="entry name" value="VACUOLAR SEGREGATION PROTEIN 7"/>
    <property type="match status" value="1"/>
</dbReference>
<keyword evidence="2" id="KW-0812">Transmembrane</keyword>
<dbReference type="GO" id="GO:0000329">
    <property type="term" value="C:fungal-type vacuole membrane"/>
    <property type="evidence" value="ECO:0007669"/>
    <property type="project" value="TreeGrafter"/>
</dbReference>
<comment type="caution">
    <text evidence="3">The sequence shown here is derived from an EMBL/GenBank/DDBJ whole genome shotgun (WGS) entry which is preliminary data.</text>
</comment>
<feature type="region of interest" description="Disordered" evidence="1">
    <location>
        <begin position="705"/>
        <end position="747"/>
    </location>
</feature>
<feature type="compositionally biased region" description="Polar residues" evidence="1">
    <location>
        <begin position="256"/>
        <end position="272"/>
    </location>
</feature>
<feature type="compositionally biased region" description="Low complexity" evidence="1">
    <location>
        <begin position="87"/>
        <end position="111"/>
    </location>
</feature>
<keyword evidence="2" id="KW-0472">Membrane</keyword>
<accession>A0A9P8XYL4</accession>
<dbReference type="GO" id="GO:0000011">
    <property type="term" value="P:vacuole inheritance"/>
    <property type="evidence" value="ECO:0007669"/>
    <property type="project" value="TreeGrafter"/>
</dbReference>
<dbReference type="EMBL" id="JAGTJQ010000008">
    <property type="protein sequence ID" value="KAH7026085.1"/>
    <property type="molecule type" value="Genomic_DNA"/>
</dbReference>
<dbReference type="GO" id="GO:0070772">
    <property type="term" value="C:PAS complex"/>
    <property type="evidence" value="ECO:0007669"/>
    <property type="project" value="TreeGrafter"/>
</dbReference>
<dbReference type="PANTHER" id="PTHR28258:SF1">
    <property type="entry name" value="VACUOLAR SEGREGATION PROTEIN 7"/>
    <property type="match status" value="1"/>
</dbReference>
<feature type="compositionally biased region" description="Polar residues" evidence="1">
    <location>
        <begin position="71"/>
        <end position="86"/>
    </location>
</feature>
<name>A0A9P8XYL4_9PEZI</name>
<keyword evidence="4" id="KW-1185">Reference proteome</keyword>
<dbReference type="Proteomes" id="UP000756346">
    <property type="component" value="Unassembled WGS sequence"/>
</dbReference>
<dbReference type="GeneID" id="70189960"/>
<evidence type="ECO:0000313" key="4">
    <source>
        <dbReference type="Proteomes" id="UP000756346"/>
    </source>
</evidence>
<feature type="compositionally biased region" description="Pro residues" evidence="1">
    <location>
        <begin position="151"/>
        <end position="164"/>
    </location>
</feature>
<feature type="compositionally biased region" description="Polar residues" evidence="1">
    <location>
        <begin position="479"/>
        <end position="489"/>
    </location>
</feature>
<dbReference type="GO" id="GO:1903778">
    <property type="term" value="P:protein localization to vacuolar membrane"/>
    <property type="evidence" value="ECO:0007669"/>
    <property type="project" value="TreeGrafter"/>
</dbReference>
<feature type="transmembrane region" description="Helical" evidence="2">
    <location>
        <begin position="622"/>
        <end position="645"/>
    </location>
</feature>
<feature type="compositionally biased region" description="Acidic residues" evidence="1">
    <location>
        <begin position="388"/>
        <end position="399"/>
    </location>
</feature>
<evidence type="ECO:0000256" key="1">
    <source>
        <dbReference type="SAM" id="MobiDB-lite"/>
    </source>
</evidence>
<evidence type="ECO:0000313" key="3">
    <source>
        <dbReference type="EMBL" id="KAH7026085.1"/>
    </source>
</evidence>
<feature type="region of interest" description="Disordered" evidence="1">
    <location>
        <begin position="464"/>
        <end position="555"/>
    </location>
</feature>
<feature type="compositionally biased region" description="Polar residues" evidence="1">
    <location>
        <begin position="503"/>
        <end position="532"/>
    </location>
</feature>
<dbReference type="OrthoDB" id="1204at2759"/>
<proteinExistence type="predicted"/>
<dbReference type="RefSeq" id="XP_046009302.1">
    <property type="nucleotide sequence ID" value="XM_046160414.1"/>
</dbReference>
<sequence>MAASATAPGLDASISSLNSADNDNSATSSANIDTQQSKWTSANTSVTASPHASREASPTRPAPKTTRHNRTATGGASRSRQNSLQEPSPSRARSAVPPAPMRSSISASSTPALPPPSTTGPIIRAPIPQKPSLVTETSRDSPRWPVSPRLKSPPPALNRPPPNLPASRKNEVEPPAAALAVRRASPTPQLDPAPSDTESEDTLGPPGVRTPSRGPSNGSSTLETVQEVSQPNTPGPGTSLNSALEVLARSAEVLEASSSQQSTQNAESGSDSGDQRAAKRRSVSAAPPLLHSRQSSTALKVGAKGQAGEGSGHMTVEEEKVTGLPQMSLKPSERAQGSNGSLRAKPSTETIRPRKEKKKNLRKPAPVVAGTVSSKADIFEAKVASAVEENDSSDSDETFVYDSNPPDVTDRPRRYHHSRTPSATSMASQADRNGLRSLHSMMDSNSTNIAPKKNMKFVNTFTGSGTDSPLLLDDDGRGTRSSNAGSARGTSRHHHHVGRWLRNSGNHTSLFDNESPFPATSRTKFSTSVPRQSTLTANSNGNTASTSSTAARGWAAQSKRLPRVGSIYNMDDTPGADDEHTPLLLSGTVRSARSRGNRRNHGAGRNIESQTYRQRPSFLNRFASCLVLTIMLLLVITGAIGFMFATSQPLMDLEIIKIENVLASEQELMMDIQVRAHNPNVVVVMVDSANLEVFAKSPHAGKDSEWWRDPHDTLGADDMKSTGGKVKPPAQPPSDETDPNMRLGNIHRFDSPLTFEGSFFRSGISTSSGELRLARPGNTTERGSERWERILEHNFTLIIQGTLNYQLPLSSKQRSVIVSGSARVLPNSADQPAPTPNGTDIGLYR</sequence>